<sequence>MCFKKAAVSIVDGCALGSVCIIGFLCRFPLIGGRSNRLPQFRVDFLNFTTKCAGQQSADLSDGIASPPVLK</sequence>
<dbReference type="Proteomes" id="UP000283829">
    <property type="component" value="Unassembled WGS sequence"/>
</dbReference>
<evidence type="ECO:0000313" key="3">
    <source>
        <dbReference type="EMBL" id="RQJ68621.1"/>
    </source>
</evidence>
<comment type="caution">
    <text evidence="3">The sequence shown here is derived from an EMBL/GenBank/DDBJ whole genome shotgun (WGS) entry which is preliminary data.</text>
</comment>
<keyword evidence="1" id="KW-0812">Transmembrane</keyword>
<dbReference type="Proteomes" id="UP000260504">
    <property type="component" value="Unassembled WGS sequence"/>
</dbReference>
<evidence type="ECO:0000313" key="5">
    <source>
        <dbReference type="Proteomes" id="UP000283829"/>
    </source>
</evidence>
<evidence type="ECO:0000256" key="1">
    <source>
        <dbReference type="SAM" id="Phobius"/>
    </source>
</evidence>
<keyword evidence="1" id="KW-1133">Transmembrane helix</keyword>
<proteinExistence type="predicted"/>
<feature type="transmembrane region" description="Helical" evidence="1">
    <location>
        <begin position="6"/>
        <end position="30"/>
    </location>
</feature>
<gene>
    <name evidence="2" type="ORF">CIJ84_10915</name>
    <name evidence="3" type="ORF">COI09_01930</name>
</gene>
<dbReference type="EMBL" id="NVYQ01000162">
    <property type="protein sequence ID" value="RGB14086.1"/>
    <property type="molecule type" value="Genomic_DNA"/>
</dbReference>
<name>A0A1V0G7U9_NEIME</name>
<evidence type="ECO:0000313" key="2">
    <source>
        <dbReference type="EMBL" id="RGB14086.1"/>
    </source>
</evidence>
<dbReference type="EMBL" id="NWXB01000002">
    <property type="protein sequence ID" value="RQJ68621.1"/>
    <property type="molecule type" value="Genomic_DNA"/>
</dbReference>
<dbReference type="AlphaFoldDB" id="A0A1V0G7U9"/>
<reference evidence="2 4" key="1">
    <citation type="submission" date="2017-08" db="EMBL/GenBank/DDBJ databases">
        <title>Meningococcal Conjunctivitis and Endemic Carriage at a Military Recruit Training Center.</title>
        <authorList>
            <person name="Bobb A.J."/>
            <person name="Galac M.R."/>
            <person name="Snesrud E."/>
            <person name="Clagett C.D."/>
        </authorList>
    </citation>
    <scope>NUCLEOTIDE SEQUENCE [LARGE SCALE GENOMIC DNA]</scope>
    <source>
        <strain evidence="2 4">MRSN431200</strain>
    </source>
</reference>
<organism evidence="3 5">
    <name type="scientific">Neisseria meningitidis</name>
    <dbReference type="NCBI Taxonomy" id="487"/>
    <lineage>
        <taxon>Bacteria</taxon>
        <taxon>Pseudomonadati</taxon>
        <taxon>Pseudomonadota</taxon>
        <taxon>Betaproteobacteria</taxon>
        <taxon>Neisseriales</taxon>
        <taxon>Neisseriaceae</taxon>
        <taxon>Neisseria</taxon>
    </lineage>
</organism>
<protein>
    <submittedName>
        <fullName evidence="3">Uncharacterized protein</fullName>
    </submittedName>
</protein>
<keyword evidence="1" id="KW-0472">Membrane</keyword>
<reference evidence="3 5" key="2">
    <citation type="submission" date="2017-09" db="EMBL/GenBank/DDBJ databases">
        <title>Phenotypic and genotypic characterization of Colombian isolates of Neisseria meningitidis recovered from invasive disease.</title>
        <authorList>
            <person name="Duarte C."/>
            <person name="Gabastou J.M."/>
            <person name="Moreno J."/>
        </authorList>
    </citation>
    <scope>NUCLEOTIDE SEQUENCE [LARGE SCALE GENOMIC DNA]</scope>
    <source>
        <strain evidence="3 5">INS-Nm1124</strain>
    </source>
</reference>
<evidence type="ECO:0000313" key="4">
    <source>
        <dbReference type="Proteomes" id="UP000260504"/>
    </source>
</evidence>
<accession>A0A1V0G7U9</accession>